<dbReference type="GO" id="GO:0016798">
    <property type="term" value="F:hydrolase activity, acting on glycosyl bonds"/>
    <property type="evidence" value="ECO:0007669"/>
    <property type="project" value="UniProtKB-KW"/>
</dbReference>
<organism evidence="5 6">
    <name type="scientific">Paenibacillus terrae</name>
    <dbReference type="NCBI Taxonomy" id="159743"/>
    <lineage>
        <taxon>Bacteria</taxon>
        <taxon>Bacillati</taxon>
        <taxon>Bacillota</taxon>
        <taxon>Bacilli</taxon>
        <taxon>Bacillales</taxon>
        <taxon>Paenibacillaceae</taxon>
        <taxon>Paenibacillus</taxon>
    </lineage>
</organism>
<dbReference type="GO" id="GO:0046872">
    <property type="term" value="F:metal ion binding"/>
    <property type="evidence" value="ECO:0007669"/>
    <property type="project" value="UniProtKB-KW"/>
</dbReference>
<dbReference type="Pfam" id="PF03422">
    <property type="entry name" value="CBM_6"/>
    <property type="match status" value="1"/>
</dbReference>
<keyword evidence="2 5" id="KW-0378">Hydrolase</keyword>
<evidence type="ECO:0000313" key="5">
    <source>
        <dbReference type="EMBL" id="TKH41421.1"/>
    </source>
</evidence>
<dbReference type="Gene3D" id="3.20.20.370">
    <property type="entry name" value="Glycoside hydrolase/deacetylase"/>
    <property type="match status" value="1"/>
</dbReference>
<dbReference type="CDD" id="cd04078">
    <property type="entry name" value="CBM36_xylanase-like"/>
    <property type="match status" value="1"/>
</dbReference>
<feature type="domain" description="CBM6" evidence="3">
    <location>
        <begin position="240"/>
        <end position="357"/>
    </location>
</feature>
<dbReference type="InterPro" id="IPR002509">
    <property type="entry name" value="NODB_dom"/>
</dbReference>
<protein>
    <submittedName>
        <fullName evidence="5">Xylanase deacetylase</fullName>
    </submittedName>
</protein>
<dbReference type="PANTHER" id="PTHR10587">
    <property type="entry name" value="GLYCOSYL TRANSFERASE-RELATED"/>
    <property type="match status" value="1"/>
</dbReference>
<keyword evidence="1" id="KW-0479">Metal-binding</keyword>
<accession>A0A4V5SPG9</accession>
<keyword evidence="5" id="KW-0858">Xylan degradation</keyword>
<evidence type="ECO:0000256" key="1">
    <source>
        <dbReference type="ARBA" id="ARBA00022723"/>
    </source>
</evidence>
<dbReference type="GO" id="GO:0016810">
    <property type="term" value="F:hydrolase activity, acting on carbon-nitrogen (but not peptide) bonds"/>
    <property type="evidence" value="ECO:0007669"/>
    <property type="project" value="InterPro"/>
</dbReference>
<dbReference type="SUPFAM" id="SSF88713">
    <property type="entry name" value="Glycoside hydrolase/deacetylase"/>
    <property type="match status" value="1"/>
</dbReference>
<dbReference type="InterPro" id="IPR008979">
    <property type="entry name" value="Galactose-bd-like_sf"/>
</dbReference>
<gene>
    <name evidence="5" type="ORF">C1I60_18725</name>
</gene>
<reference evidence="5 6" key="1">
    <citation type="submission" date="2018-01" db="EMBL/GenBank/DDBJ databases">
        <title>Bacillales members from the olive rhizosphere are effective biological control agents against Verticillium dahliae.</title>
        <authorList>
            <person name="Gomez-Lama C."/>
            <person name="Legarda G."/>
            <person name="Ruano-Rosa D."/>
            <person name="Pizarro-Tobias P."/>
            <person name="Valverde-Corredor A."/>
            <person name="Niqui J.L."/>
            <person name="Trivino J.C."/>
            <person name="Roca A."/>
            <person name="Mercado-Blanco J."/>
        </authorList>
    </citation>
    <scope>NUCLEOTIDE SEQUENCE [LARGE SCALE GENOMIC DNA]</scope>
    <source>
        <strain evidence="5 6">PIC167</strain>
    </source>
</reference>
<dbReference type="CDD" id="cd10953">
    <property type="entry name" value="CE4_SlAXE_like"/>
    <property type="match status" value="1"/>
</dbReference>
<dbReference type="PROSITE" id="PS51175">
    <property type="entry name" value="CBM6"/>
    <property type="match status" value="1"/>
</dbReference>
<dbReference type="EMBL" id="PNXQ01000016">
    <property type="protein sequence ID" value="TKH41421.1"/>
    <property type="molecule type" value="Genomic_DNA"/>
</dbReference>
<evidence type="ECO:0000256" key="2">
    <source>
        <dbReference type="ARBA" id="ARBA00022801"/>
    </source>
</evidence>
<proteinExistence type="predicted"/>
<keyword evidence="5" id="KW-0119">Carbohydrate metabolism</keyword>
<comment type="caution">
    <text evidence="5">The sequence shown here is derived from an EMBL/GenBank/DDBJ whole genome shotgun (WGS) entry which is preliminary data.</text>
</comment>
<dbReference type="InterPro" id="IPR011330">
    <property type="entry name" value="Glyco_hydro/deAcase_b/a-brl"/>
</dbReference>
<dbReference type="SUPFAM" id="SSF49785">
    <property type="entry name" value="Galactose-binding domain-like"/>
    <property type="match status" value="1"/>
</dbReference>
<dbReference type="GO" id="GO:0045493">
    <property type="term" value="P:xylan catabolic process"/>
    <property type="evidence" value="ECO:0007669"/>
    <property type="project" value="UniProtKB-KW"/>
</dbReference>
<dbReference type="Gene3D" id="2.60.120.260">
    <property type="entry name" value="Galactose-binding domain-like"/>
    <property type="match status" value="1"/>
</dbReference>
<sequence length="357" mass="38446">MFKVKTGKWVAIGSLIVSVFMGSLVMSDDEALAADCSNGYVALTYDDGPNPNTTTTLLNALKQNGLRATFFNIGQNSQNYPSLVRDQQGAGMWIGNHSWSHPYMTQLSTSQMSSEITRTQQTLKSITGTAPKLFRPPYGDTNATLKSIETQNGLTEVLWNVDSQDWNGATTAQIVAAVGKMKNGDVILMHDQYQTTLQAVPQIAQNLKNRNLCSGMISPSTGRAVAPDGGSTGSGPSIGTKMEAENMAKSGQYTTNISSPFSGVALYANNDSLKYTQYFENGTHNFSLRGASNNSNMARVDLKIGGQTKGTFYFGGSSPAVYTLNNVSHGTGNQEIELVVTADDGTWDAYIDYLEIN</sequence>
<name>A0A4V5SPG9_9BACL</name>
<dbReference type="GO" id="GO:0016020">
    <property type="term" value="C:membrane"/>
    <property type="evidence" value="ECO:0007669"/>
    <property type="project" value="TreeGrafter"/>
</dbReference>
<dbReference type="AlphaFoldDB" id="A0A4V5SPG9"/>
<dbReference type="PROSITE" id="PS51677">
    <property type="entry name" value="NODB"/>
    <property type="match status" value="1"/>
</dbReference>
<dbReference type="InterPro" id="IPR050248">
    <property type="entry name" value="Polysacc_deacetylase_ArnD"/>
</dbReference>
<evidence type="ECO:0000313" key="6">
    <source>
        <dbReference type="Proteomes" id="UP000308114"/>
    </source>
</evidence>
<evidence type="ECO:0000259" key="4">
    <source>
        <dbReference type="PROSITE" id="PS51677"/>
    </source>
</evidence>
<dbReference type="RefSeq" id="WP_137063099.1">
    <property type="nucleotide sequence ID" value="NZ_PNXQ01000016.1"/>
</dbReference>
<dbReference type="Proteomes" id="UP000308114">
    <property type="component" value="Unassembled WGS sequence"/>
</dbReference>
<evidence type="ECO:0000259" key="3">
    <source>
        <dbReference type="PROSITE" id="PS51175"/>
    </source>
</evidence>
<keyword evidence="5" id="KW-0624">Polysaccharide degradation</keyword>
<dbReference type="Pfam" id="PF01522">
    <property type="entry name" value="Polysacc_deac_1"/>
    <property type="match status" value="1"/>
</dbReference>
<dbReference type="InterPro" id="IPR005084">
    <property type="entry name" value="CBM6"/>
</dbReference>
<feature type="domain" description="NodB homology" evidence="4">
    <location>
        <begin position="39"/>
        <end position="215"/>
    </location>
</feature>
<dbReference type="PANTHER" id="PTHR10587:SF133">
    <property type="entry name" value="CHITIN DEACETYLASE 1-RELATED"/>
    <property type="match status" value="1"/>
</dbReference>
<keyword evidence="5" id="KW-0326">Glycosidase</keyword>
<dbReference type="GO" id="GO:0030246">
    <property type="term" value="F:carbohydrate binding"/>
    <property type="evidence" value="ECO:0007669"/>
    <property type="project" value="InterPro"/>
</dbReference>